<dbReference type="PROSITE" id="PS50977">
    <property type="entry name" value="HTH_TETR_2"/>
    <property type="match status" value="1"/>
</dbReference>
<dbReference type="RefSeq" id="WP_175413859.1">
    <property type="nucleotide sequence ID" value="NZ_CP050124.1"/>
</dbReference>
<dbReference type="InterPro" id="IPR036271">
    <property type="entry name" value="Tet_transcr_reg_TetR-rel_C_sf"/>
</dbReference>
<name>A0A1F2PVU2_RHOER</name>
<evidence type="ECO:0000313" key="2">
    <source>
        <dbReference type="Proteomes" id="UP000502345"/>
    </source>
</evidence>
<dbReference type="Pfam" id="PF00440">
    <property type="entry name" value="TetR_N"/>
    <property type="match status" value="1"/>
</dbReference>
<dbReference type="Gene3D" id="1.10.10.60">
    <property type="entry name" value="Homeodomain-like"/>
    <property type="match status" value="1"/>
</dbReference>
<dbReference type="SUPFAM" id="SSF46689">
    <property type="entry name" value="Homeodomain-like"/>
    <property type="match status" value="1"/>
</dbReference>
<dbReference type="Proteomes" id="UP000502345">
    <property type="component" value="Chromosome"/>
</dbReference>
<dbReference type="SUPFAM" id="SSF48498">
    <property type="entry name" value="Tetracyclin repressor-like, C-terminal domain"/>
    <property type="match status" value="1"/>
</dbReference>
<reference evidence="1 2" key="1">
    <citation type="submission" date="2020-03" db="EMBL/GenBank/DDBJ databases">
        <title>Screen low temperature-resistant strains for efficient degradation of petroleum hydrocarbons under the low temperature.</title>
        <authorList>
            <person name="Wang Y."/>
            <person name="Chen J."/>
        </authorList>
    </citation>
    <scope>NUCLEOTIDE SEQUENCE [LARGE SCALE GENOMIC DNA]</scope>
    <source>
        <strain evidence="1 2">KB1</strain>
    </source>
</reference>
<dbReference type="GO" id="GO:0000976">
    <property type="term" value="F:transcription cis-regulatory region binding"/>
    <property type="evidence" value="ECO:0007669"/>
    <property type="project" value="TreeGrafter"/>
</dbReference>
<dbReference type="Gene3D" id="1.10.357.10">
    <property type="entry name" value="Tetracycline Repressor, domain 2"/>
    <property type="match status" value="1"/>
</dbReference>
<dbReference type="PANTHER" id="PTHR30055">
    <property type="entry name" value="HTH-TYPE TRANSCRIPTIONAL REGULATOR RUTR"/>
    <property type="match status" value="1"/>
</dbReference>
<dbReference type="InterPro" id="IPR009057">
    <property type="entry name" value="Homeodomain-like_sf"/>
</dbReference>
<dbReference type="GO" id="GO:0003700">
    <property type="term" value="F:DNA-binding transcription factor activity"/>
    <property type="evidence" value="ECO:0007669"/>
    <property type="project" value="TreeGrafter"/>
</dbReference>
<evidence type="ECO:0000313" key="1">
    <source>
        <dbReference type="EMBL" id="QIP37692.1"/>
    </source>
</evidence>
<protein>
    <submittedName>
        <fullName evidence="1">HTH-type transcriptional repressor KstR2</fullName>
    </submittedName>
</protein>
<proteinExistence type="predicted"/>
<dbReference type="PANTHER" id="PTHR30055:SF175">
    <property type="entry name" value="HTH-TYPE TRANSCRIPTIONAL REPRESSOR KSTR2"/>
    <property type="match status" value="1"/>
</dbReference>
<dbReference type="InterPro" id="IPR041490">
    <property type="entry name" value="KstR2_TetR_C"/>
</dbReference>
<dbReference type="EMBL" id="CP050124">
    <property type="protein sequence ID" value="QIP37692.1"/>
    <property type="molecule type" value="Genomic_DNA"/>
</dbReference>
<sequence>METRDLTDELVRAGAIRQDCATFDAGSPAPAKPCSEQDRQPVEISVASPDRREKILESSAELFARKGVATTTVREIGDAAGVFSGSLYHYFKSKNAIVAELMRGFITDIQLRFDQVEKTANDPEDVLRGLIRETLVVIELHPHPTAIYQNDRAYLRDNDLLQSVDGPSRQVREHWMKAIAEGVDQGIFRKDVAPEIFYRSVRDTLWSTTHWPDRQKYTTEEFADLMITLFLSGFRVA</sequence>
<gene>
    <name evidence="1" type="ORF">G9444_0448</name>
</gene>
<dbReference type="InterPro" id="IPR050109">
    <property type="entry name" value="HTH-type_TetR-like_transc_reg"/>
</dbReference>
<dbReference type="InterPro" id="IPR001647">
    <property type="entry name" value="HTH_TetR"/>
</dbReference>
<accession>A0A1F2PVU2</accession>
<dbReference type="PRINTS" id="PR00455">
    <property type="entry name" value="HTHTETR"/>
</dbReference>
<dbReference type="AlphaFoldDB" id="A0A1F2PVU2"/>
<organism evidence="1 2">
    <name type="scientific">Rhodococcus erythropolis</name>
    <name type="common">Arthrobacter picolinophilus</name>
    <dbReference type="NCBI Taxonomy" id="1833"/>
    <lineage>
        <taxon>Bacteria</taxon>
        <taxon>Bacillati</taxon>
        <taxon>Actinomycetota</taxon>
        <taxon>Actinomycetes</taxon>
        <taxon>Mycobacteriales</taxon>
        <taxon>Nocardiaceae</taxon>
        <taxon>Rhodococcus</taxon>
        <taxon>Rhodococcus erythropolis group</taxon>
    </lineage>
</organism>
<dbReference type="Pfam" id="PF17932">
    <property type="entry name" value="TetR_C_24"/>
    <property type="match status" value="1"/>
</dbReference>